<organism evidence="1 2">
    <name type="scientific">Rhabditophanes sp. KR3021</name>
    <dbReference type="NCBI Taxonomy" id="114890"/>
    <lineage>
        <taxon>Eukaryota</taxon>
        <taxon>Metazoa</taxon>
        <taxon>Ecdysozoa</taxon>
        <taxon>Nematoda</taxon>
        <taxon>Chromadorea</taxon>
        <taxon>Rhabditida</taxon>
        <taxon>Tylenchina</taxon>
        <taxon>Panagrolaimomorpha</taxon>
        <taxon>Strongyloidoidea</taxon>
        <taxon>Alloionematidae</taxon>
        <taxon>Rhabditophanes</taxon>
    </lineage>
</organism>
<dbReference type="Proteomes" id="UP000095286">
    <property type="component" value="Unplaced"/>
</dbReference>
<protein>
    <submittedName>
        <fullName evidence="2">MSP domain-containing protein</fullName>
    </submittedName>
</protein>
<name>A0AC35U3J2_9BILA</name>
<proteinExistence type="predicted"/>
<reference evidence="2" key="1">
    <citation type="submission" date="2016-11" db="UniProtKB">
        <authorList>
            <consortium name="WormBaseParasite"/>
        </authorList>
    </citation>
    <scope>IDENTIFICATION</scope>
    <source>
        <strain evidence="2">KR3021</strain>
    </source>
</reference>
<evidence type="ECO:0000313" key="1">
    <source>
        <dbReference type="Proteomes" id="UP000095286"/>
    </source>
</evidence>
<accession>A0AC35U3J2</accession>
<sequence>MSGIKKHTSADYKRSTAAEDLSRISEECVLTSHENSLSSNPSKTHHKPSSATLSTKSASKTHLHESRGDSEVFCDSREFKNGGSFVNRLNADQKASVQENAFLKEDPRFDNSKQIKEHSWEPSVYNYSSPQFEDGLPNNETPRRSSGVGTKERRSSVRSFKNESDKKEEEPKYCTSTPIRESNLHESQLFGNAPNISTIAVDNSVLFHDFMSLLSAKSRKLNVDDCLRKISQKPARTASSFRNSEANPRTLVIDESIIHCGIIPETCESTVGLDVHNYSASALTIKIGTKIKESAFQFEDALDKRDYSFVLPGQTSKNIGITFCPNKCGMFQDTLYFYYGNSAISLKPKKKVNMAGICGAAKAVVDLQATAIPLVKCSNLMIDEYLFRSSFHIKKFAFVLKNPSNLRAFVVLLPFSINSSSKDCTIIRSGVSFSTGTHFVMDPKGKVIVEVRHSMAEMKELVRSSESNLNEIFRIVILSGDELQRLRLRQSEVGKNDKYCFEGQSLTDIPFANESDPPTIVSADINIEGKILEKSIHRTIISFCLQT</sequence>
<evidence type="ECO:0000313" key="2">
    <source>
        <dbReference type="WBParaSite" id="RSKR_0000712300.1"/>
    </source>
</evidence>
<dbReference type="WBParaSite" id="RSKR_0000712300.1">
    <property type="protein sequence ID" value="RSKR_0000712300.1"/>
    <property type="gene ID" value="RSKR_0000712300"/>
</dbReference>